<feature type="transmembrane region" description="Helical" evidence="1">
    <location>
        <begin position="6"/>
        <end position="28"/>
    </location>
</feature>
<dbReference type="EMBL" id="OIVN01000213">
    <property type="protein sequence ID" value="SPC76319.1"/>
    <property type="molecule type" value="Genomic_DNA"/>
</dbReference>
<evidence type="ECO:0000256" key="1">
    <source>
        <dbReference type="SAM" id="Phobius"/>
    </source>
</evidence>
<dbReference type="Pfam" id="PF25266">
    <property type="entry name" value="DUF7865"/>
    <property type="match status" value="1"/>
</dbReference>
<dbReference type="InterPro" id="IPR057187">
    <property type="entry name" value="DUF7865"/>
</dbReference>
<keyword evidence="1" id="KW-1133">Transmembrane helix</keyword>
<reference evidence="3" key="1">
    <citation type="submission" date="2018-02" db="EMBL/GenBank/DDBJ databases">
        <authorList>
            <person name="Cohen D.B."/>
            <person name="Kent A.D."/>
        </authorList>
    </citation>
    <scope>NUCLEOTIDE SEQUENCE</scope>
</reference>
<gene>
    <name evidence="3" type="ORF">FSB_LOCUS4201</name>
</gene>
<dbReference type="AlphaFoldDB" id="A0A2N9EP21"/>
<accession>A0A2N9EP21</accession>
<protein>
    <recommendedName>
        <fullName evidence="2">DUF7865 domain-containing protein</fullName>
    </recommendedName>
</protein>
<organism evidence="3">
    <name type="scientific">Fagus sylvatica</name>
    <name type="common">Beechnut</name>
    <dbReference type="NCBI Taxonomy" id="28930"/>
    <lineage>
        <taxon>Eukaryota</taxon>
        <taxon>Viridiplantae</taxon>
        <taxon>Streptophyta</taxon>
        <taxon>Embryophyta</taxon>
        <taxon>Tracheophyta</taxon>
        <taxon>Spermatophyta</taxon>
        <taxon>Magnoliopsida</taxon>
        <taxon>eudicotyledons</taxon>
        <taxon>Gunneridae</taxon>
        <taxon>Pentapetalae</taxon>
        <taxon>rosids</taxon>
        <taxon>fabids</taxon>
        <taxon>Fagales</taxon>
        <taxon>Fagaceae</taxon>
        <taxon>Fagus</taxon>
    </lineage>
</organism>
<evidence type="ECO:0000313" key="3">
    <source>
        <dbReference type="EMBL" id="SPC76319.1"/>
    </source>
</evidence>
<proteinExistence type="predicted"/>
<keyword evidence="1" id="KW-0812">Transmembrane</keyword>
<sequence length="226" mass="24569">MGSSSAFFVICLLHSVIAATCGALMMFYMKEIYTVRSRDRDCNQATRFHTARPALDPDLRLVLGSTPIRDRLLTLHGVLKISPGIGSGRQLAISYWLPRGSFFLFTLGGIVYGHYKLEEMVKMSVSILIGRNLNVIQLCTAGATCGRDTFQPLCSVEAGDNSNTGFSTNHFQSMENISCGQWSNASLVLSPVPFLCVTNTTTATMSAANFVATPPPPPPPPLKQME</sequence>
<evidence type="ECO:0000259" key="2">
    <source>
        <dbReference type="Pfam" id="PF25266"/>
    </source>
</evidence>
<feature type="domain" description="DUF7865" evidence="2">
    <location>
        <begin position="3"/>
        <end position="38"/>
    </location>
</feature>
<name>A0A2N9EP21_FAGSY</name>
<keyword evidence="1" id="KW-0472">Membrane</keyword>
<feature type="transmembrane region" description="Helical" evidence="1">
    <location>
        <begin position="96"/>
        <end position="115"/>
    </location>
</feature>